<accession>A0A0B7NZB9</accession>
<organism evidence="2">
    <name type="scientific">Propionibacterium freudenreichii subsp. freudenreichii</name>
    <dbReference type="NCBI Taxonomy" id="66712"/>
    <lineage>
        <taxon>Bacteria</taxon>
        <taxon>Bacillati</taxon>
        <taxon>Actinomycetota</taxon>
        <taxon>Actinomycetes</taxon>
        <taxon>Propionibacteriales</taxon>
        <taxon>Propionibacteriaceae</taxon>
        <taxon>Propionibacterium</taxon>
    </lineage>
</organism>
<gene>
    <name evidence="2" type="ORF">PFCIRM138_05120</name>
</gene>
<proteinExistence type="predicted"/>
<dbReference type="EMBL" id="LM676394">
    <property type="protein sequence ID" value="CEP26163.1"/>
    <property type="molecule type" value="Genomic_DNA"/>
</dbReference>
<name>A0A0B7NZB9_PROFF</name>
<protein>
    <submittedName>
        <fullName evidence="2">Uncharacterized protein</fullName>
    </submittedName>
</protein>
<dbReference type="AlphaFoldDB" id="A0A0B7NZB9"/>
<evidence type="ECO:0000256" key="1">
    <source>
        <dbReference type="SAM" id="MobiDB-lite"/>
    </source>
</evidence>
<sequence length="88" mass="9156">MVTEGPPGRLPTPTSNLPAAAFCTPTSDPVEPSVAEQAPAARSSVPADEATPAHLPWYTESFTYCSAFTDASESQVTSKLPLADQPPP</sequence>
<reference evidence="2" key="1">
    <citation type="submission" date="2014-08" db="EMBL/GenBank/DDBJ databases">
        <authorList>
            <person name="Falentin Helene"/>
        </authorList>
    </citation>
    <scope>NUCLEOTIDE SEQUENCE</scope>
</reference>
<feature type="region of interest" description="Disordered" evidence="1">
    <location>
        <begin position="1"/>
        <end position="50"/>
    </location>
</feature>
<evidence type="ECO:0000313" key="2">
    <source>
        <dbReference type="EMBL" id="CEP26163.1"/>
    </source>
</evidence>